<dbReference type="PROSITE" id="PS52016">
    <property type="entry name" value="TONB_DEPENDENT_REC_3"/>
    <property type="match status" value="1"/>
</dbReference>
<dbReference type="Gene3D" id="2.170.130.10">
    <property type="entry name" value="TonB-dependent receptor, plug domain"/>
    <property type="match status" value="1"/>
</dbReference>
<feature type="domain" description="TonB-dependent receptor plug" evidence="8">
    <location>
        <begin position="119"/>
        <end position="224"/>
    </location>
</feature>
<dbReference type="Proteomes" id="UP001199816">
    <property type="component" value="Unassembled WGS sequence"/>
</dbReference>
<keyword evidence="10" id="KW-1185">Reference proteome</keyword>
<reference evidence="9 10" key="1">
    <citation type="submission" date="2021-11" db="EMBL/GenBank/DDBJ databases">
        <title>Genomic of Niabella pedocola.</title>
        <authorList>
            <person name="Wu T."/>
        </authorList>
    </citation>
    <scope>NUCLEOTIDE SEQUENCE [LARGE SCALE GENOMIC DNA]</scope>
    <source>
        <strain evidence="9 10">JCM 31011</strain>
    </source>
</reference>
<evidence type="ECO:0000256" key="1">
    <source>
        <dbReference type="ARBA" id="ARBA00004571"/>
    </source>
</evidence>
<dbReference type="InterPro" id="IPR036942">
    <property type="entry name" value="Beta-barrel_TonB_sf"/>
</dbReference>
<keyword evidence="2 7" id="KW-0813">Transport</keyword>
<evidence type="ECO:0000256" key="6">
    <source>
        <dbReference type="ARBA" id="ARBA00023237"/>
    </source>
</evidence>
<protein>
    <submittedName>
        <fullName evidence="9">SusC/RagA family TonB-linked outer membrane protein</fullName>
    </submittedName>
</protein>
<organism evidence="9 10">
    <name type="scientific">Niabella pedocola</name>
    <dbReference type="NCBI Taxonomy" id="1752077"/>
    <lineage>
        <taxon>Bacteria</taxon>
        <taxon>Pseudomonadati</taxon>
        <taxon>Bacteroidota</taxon>
        <taxon>Chitinophagia</taxon>
        <taxon>Chitinophagales</taxon>
        <taxon>Chitinophagaceae</taxon>
        <taxon>Niabella</taxon>
    </lineage>
</organism>
<evidence type="ECO:0000313" key="9">
    <source>
        <dbReference type="EMBL" id="MCD2424810.1"/>
    </source>
</evidence>
<dbReference type="InterPro" id="IPR037066">
    <property type="entry name" value="Plug_dom_sf"/>
</dbReference>
<evidence type="ECO:0000256" key="3">
    <source>
        <dbReference type="ARBA" id="ARBA00022452"/>
    </source>
</evidence>
<dbReference type="SUPFAM" id="SSF49464">
    <property type="entry name" value="Carboxypeptidase regulatory domain-like"/>
    <property type="match status" value="1"/>
</dbReference>
<dbReference type="InterPro" id="IPR012910">
    <property type="entry name" value="Plug_dom"/>
</dbReference>
<evidence type="ECO:0000256" key="5">
    <source>
        <dbReference type="ARBA" id="ARBA00023136"/>
    </source>
</evidence>
<dbReference type="SUPFAM" id="SSF56935">
    <property type="entry name" value="Porins"/>
    <property type="match status" value="1"/>
</dbReference>
<dbReference type="NCBIfam" id="TIGR04057">
    <property type="entry name" value="SusC_RagA_signa"/>
    <property type="match status" value="1"/>
</dbReference>
<accession>A0ABS8PV68</accession>
<dbReference type="RefSeq" id="WP_231007036.1">
    <property type="nucleotide sequence ID" value="NZ_JAJNEC010000005.1"/>
</dbReference>
<evidence type="ECO:0000256" key="2">
    <source>
        <dbReference type="ARBA" id="ARBA00022448"/>
    </source>
</evidence>
<dbReference type="Pfam" id="PF07715">
    <property type="entry name" value="Plug"/>
    <property type="match status" value="1"/>
</dbReference>
<dbReference type="EMBL" id="JAJNEC010000005">
    <property type="protein sequence ID" value="MCD2424810.1"/>
    <property type="molecule type" value="Genomic_DNA"/>
</dbReference>
<dbReference type="InterPro" id="IPR008969">
    <property type="entry name" value="CarboxyPept-like_regulatory"/>
</dbReference>
<dbReference type="NCBIfam" id="TIGR04056">
    <property type="entry name" value="OMP_RagA_SusC"/>
    <property type="match status" value="1"/>
</dbReference>
<dbReference type="Gene3D" id="2.40.170.20">
    <property type="entry name" value="TonB-dependent receptor, beta-barrel domain"/>
    <property type="match status" value="1"/>
</dbReference>
<dbReference type="Pfam" id="PF13715">
    <property type="entry name" value="CarbopepD_reg_2"/>
    <property type="match status" value="1"/>
</dbReference>
<dbReference type="InterPro" id="IPR023997">
    <property type="entry name" value="TonB-dep_OMP_SusC/RagA_CS"/>
</dbReference>
<keyword evidence="5 7" id="KW-0472">Membrane</keyword>
<keyword evidence="3 7" id="KW-1134">Transmembrane beta strand</keyword>
<evidence type="ECO:0000313" key="10">
    <source>
        <dbReference type="Proteomes" id="UP001199816"/>
    </source>
</evidence>
<dbReference type="Gene3D" id="2.60.40.1120">
    <property type="entry name" value="Carboxypeptidase-like, regulatory domain"/>
    <property type="match status" value="1"/>
</dbReference>
<evidence type="ECO:0000259" key="8">
    <source>
        <dbReference type="Pfam" id="PF07715"/>
    </source>
</evidence>
<evidence type="ECO:0000256" key="4">
    <source>
        <dbReference type="ARBA" id="ARBA00022692"/>
    </source>
</evidence>
<keyword evidence="6 7" id="KW-0998">Cell outer membrane</keyword>
<evidence type="ECO:0000256" key="7">
    <source>
        <dbReference type="PROSITE-ProRule" id="PRU01360"/>
    </source>
</evidence>
<keyword evidence="4 7" id="KW-0812">Transmembrane</keyword>
<proteinExistence type="inferred from homology"/>
<dbReference type="InterPro" id="IPR039426">
    <property type="entry name" value="TonB-dep_rcpt-like"/>
</dbReference>
<comment type="subcellular location">
    <subcellularLocation>
        <location evidence="1 7">Cell outer membrane</location>
        <topology evidence="1 7">Multi-pass membrane protein</topology>
    </subcellularLocation>
</comment>
<dbReference type="InterPro" id="IPR023996">
    <property type="entry name" value="TonB-dep_OMP_SusC/RagA"/>
</dbReference>
<gene>
    <name evidence="9" type="ORF">LQ567_18655</name>
</gene>
<sequence>MQQICSKCGLLVLLFLMTLPGLSQVKTLTGLVRDEATGTALAGATITIKGKTTTVVANDEGAFSIAAAPGDVLLISYTGYDPKQVTVDSQSGITVALSAQLSSKMDEVIVVGYGTQKRRDFNGAASKVNPLALEHNPNTNVAAALQGTVPGLLVQQTTGQPGTSPKIVFRGGTGFDGTGDPLVVVDGVVLPSLYGLDMNDIESMDVLKDAASTAIYGARAANGVVLITTKKGKKGRTQVQYSIRQTINYPRSIADDYLSAADYIRMNRLGLRARYIADSLTGTGVTGDKGQLTGAWGWALGATNTSPVGLYTTQLVTNANRKYLTDPNWKLLVDPNPFYPAARDSILYREISTQEREAMLMQRTNTTEHSLSLSGANDQGGFALNLNAVKDNGVIIGSWLKRINMNFNGSLNVGKNLKVALNTSAYNIDQGVPYSEPGIAGSTGATGGLMQRFLGVAPTVRYYNDTSGVVLPGPNDVSLGNPQYWGNLYINSTNQQRFMGSLNLEYTILPFLKFVANGSGYMLYQNNNNFTKAYQQGNGGSMNTTRSASFSNYRDIQYTYNGFLQFDKNINDHNISFMAGGEFLDYKRYTFSGAASGAPTDIIPWLTAATPPSVVNGVIVNPASASSNFPYWERLASGIGKLNYSYRGKYFLTGILRLDGSTRLNETNYYGLFPGASAGWNLHNENFFKNSKLSTYISTVKPRLSYGGNGNLQYFGTSYFPTAQVYSNAGVYNGMGGTYAPNYINPDLRWERTNSLNMGADLGFFQDRITIIGDYFIRNVFDKLANLPISAQTGFTSYTTNLSQLQNRGWELSINAKAIAPKKEGGFSLDLGATYYTVKSYAIKLPYNGLPGNRQGTIQVWDPQNPEQLKQVNGLIEGERVGYDEVWAPKWAGIYTTQEMLAADASVYNAFLPYTGDNKKFKQLGDARWLQVNKNDTIDSRQYVFVGRTTPKGSGSFFLNAGFKGVRLYTAFDYAYGFVILNNNTLRGLSQVQGSQNSTKEVLNTWTPDNPNASLPMFYWANQGRNFATDASGNNPPANLWEKGDYLMLREMTLSYSLTRQLLTTFLRNKIKGLSVSVTGSNLVYFTKYSGIFPEVGGFDNGRYPLPKRLTFGAQITF</sequence>
<name>A0ABS8PV68_9BACT</name>
<comment type="caution">
    <text evidence="9">The sequence shown here is derived from an EMBL/GenBank/DDBJ whole genome shotgun (WGS) entry which is preliminary data.</text>
</comment>
<comment type="similarity">
    <text evidence="7">Belongs to the TonB-dependent receptor family.</text>
</comment>